<proteinExistence type="predicted"/>
<dbReference type="STRING" id="697281.Mahau_1372"/>
<dbReference type="SUPFAM" id="SSF52540">
    <property type="entry name" value="P-loop containing nucleoside triphosphate hydrolases"/>
    <property type="match status" value="1"/>
</dbReference>
<sequence length="574" mass="66146">MNGAASLKGIPIGIDDFKDLMQSNGYFVDKSLFIKEIVDDISKVKLITRPRRFGKTLNLSMLRYFFEKAEEDSSYLFKELNIWQQGEAYTREQGQYPVVSLTFKDIKDETFAGYLENLKIQISEEYKKHDYIVQDDNIRDIDKKQFMDIVDIGASDVWYKNSLKLLTRLLYEYHNQEVIVLIDEYDTPINQGYICGYYDEVIDFMRNFLGSGLKGNPYLKTAVITGIYRVAKESIFSGFNNLKVCSVMHQPFADKFGFTENETEDILRYYGVDEDIARVKEWYNGYLFGEDTVIYNPWSILNYIDNRKLQPYWVNTSSNDIIRQVLTKTAAGVKEKLRILMEGGVLEDVVIDTDTNFRDIMGKDIIGESVLWDLLLVSGYLRSQNTRIVEGRTRCELKVPNKEIALLYEDIVSSWFEEAEAAGYGIKELLAELTEGDIDGFAERFKDMVQRCFSYFDVGYNAAENFYHAFILGILVNLEGKYKVMSNRESGKGRPDIMIIPKDASKKGVVIEFKTSRSDEDKVLEEKAQQALEQIAAMDYVDELASYGIKEAIELAIVFCGKKVIIRYNVRRLG</sequence>
<gene>
    <name evidence="2" type="ordered locus">Mahau_1372</name>
</gene>
<dbReference type="PANTHER" id="PTHR34825:SF1">
    <property type="entry name" value="AAA-ATPASE-LIKE DOMAIN-CONTAINING PROTEIN"/>
    <property type="match status" value="1"/>
</dbReference>
<evidence type="ECO:0000313" key="2">
    <source>
        <dbReference type="EMBL" id="AEE96566.1"/>
    </source>
</evidence>
<name>F3ZXA9_MAHA5</name>
<dbReference type="PANTHER" id="PTHR34825">
    <property type="entry name" value="CONSERVED PROTEIN, WITH A WEAK D-GALACTARATE DEHYDRATASE/ALTRONATE HYDROLASE DOMAIN"/>
    <property type="match status" value="1"/>
</dbReference>
<dbReference type="EMBL" id="CP002360">
    <property type="protein sequence ID" value="AEE96566.1"/>
    <property type="molecule type" value="Genomic_DNA"/>
</dbReference>
<keyword evidence="3" id="KW-1185">Reference proteome</keyword>
<dbReference type="InterPro" id="IPR012547">
    <property type="entry name" value="PDDEXK_9"/>
</dbReference>
<reference evidence="2 3" key="2">
    <citation type="journal article" date="2011" name="Stand. Genomic Sci.">
        <title>Complete genome sequence of Mahella australiensis type strain (50-1 BON).</title>
        <authorList>
            <person name="Sikorski J."/>
            <person name="Teshima H."/>
            <person name="Nolan M."/>
            <person name="Lucas S."/>
            <person name="Hammon N."/>
            <person name="Deshpande S."/>
            <person name="Cheng J.F."/>
            <person name="Pitluck S."/>
            <person name="Liolios K."/>
            <person name="Pagani I."/>
            <person name="Ivanova N."/>
            <person name="Huntemann M."/>
            <person name="Mavromatis K."/>
            <person name="Ovchinikova G."/>
            <person name="Pati A."/>
            <person name="Tapia R."/>
            <person name="Han C."/>
            <person name="Goodwin L."/>
            <person name="Chen A."/>
            <person name="Palaniappan K."/>
            <person name="Land M."/>
            <person name="Hauser L."/>
            <person name="Ngatchou-Djao O.D."/>
            <person name="Rohde M."/>
            <person name="Pukall R."/>
            <person name="Spring S."/>
            <person name="Abt B."/>
            <person name="Goker M."/>
            <person name="Detter J.C."/>
            <person name="Woyke T."/>
            <person name="Bristow J."/>
            <person name="Markowitz V."/>
            <person name="Hugenholtz P."/>
            <person name="Eisen J.A."/>
            <person name="Kyrpides N.C."/>
            <person name="Klenk H.P."/>
            <person name="Lapidus A."/>
        </authorList>
    </citation>
    <scope>NUCLEOTIDE SEQUENCE [LARGE SCALE GENOMIC DNA]</scope>
    <source>
        <strain evidence="3">DSM 15567 / CIP 107919 / 50-1 BON</strain>
    </source>
</reference>
<dbReference type="HOGENOM" id="CLU_021114_1_2_9"/>
<dbReference type="InterPro" id="IPR027417">
    <property type="entry name" value="P-loop_NTPase"/>
</dbReference>
<dbReference type="eggNOG" id="COG4637">
    <property type="taxonomic scope" value="Bacteria"/>
</dbReference>
<evidence type="ECO:0000313" key="3">
    <source>
        <dbReference type="Proteomes" id="UP000008457"/>
    </source>
</evidence>
<dbReference type="KEGG" id="mas:Mahau_1372"/>
<protein>
    <submittedName>
        <fullName evidence="2">AAA-ATPase</fullName>
    </submittedName>
</protein>
<dbReference type="OrthoDB" id="1050390at2"/>
<dbReference type="RefSeq" id="WP_013780996.1">
    <property type="nucleotide sequence ID" value="NC_015520.1"/>
</dbReference>
<dbReference type="Proteomes" id="UP000008457">
    <property type="component" value="Chromosome"/>
</dbReference>
<dbReference type="Pfam" id="PF09820">
    <property type="entry name" value="AAA-ATPase_like"/>
    <property type="match status" value="1"/>
</dbReference>
<evidence type="ECO:0000259" key="1">
    <source>
        <dbReference type="Pfam" id="PF09820"/>
    </source>
</evidence>
<accession>F3ZXA9</accession>
<dbReference type="Pfam" id="PF08011">
    <property type="entry name" value="PDDEXK_9"/>
    <property type="match status" value="1"/>
</dbReference>
<dbReference type="InterPro" id="IPR018631">
    <property type="entry name" value="AAA-ATPase-like_dom"/>
</dbReference>
<reference evidence="3" key="1">
    <citation type="submission" date="2010-11" db="EMBL/GenBank/DDBJ databases">
        <title>The complete genome of Mahella australiensis DSM 15567.</title>
        <authorList>
            <consortium name="US DOE Joint Genome Institute (JGI-PGF)"/>
            <person name="Lucas S."/>
            <person name="Copeland A."/>
            <person name="Lapidus A."/>
            <person name="Bruce D."/>
            <person name="Goodwin L."/>
            <person name="Pitluck S."/>
            <person name="Kyrpides N."/>
            <person name="Mavromatis K."/>
            <person name="Pagani I."/>
            <person name="Ivanova N."/>
            <person name="Teshima H."/>
            <person name="Brettin T."/>
            <person name="Detter J.C."/>
            <person name="Han C."/>
            <person name="Tapia R."/>
            <person name="Land M."/>
            <person name="Hauser L."/>
            <person name="Markowitz V."/>
            <person name="Cheng J.-F."/>
            <person name="Hugenholtz P."/>
            <person name="Woyke T."/>
            <person name="Wu D."/>
            <person name="Spring S."/>
            <person name="Pukall R."/>
            <person name="Steenblock K."/>
            <person name="Schneider S."/>
            <person name="Klenk H.-P."/>
            <person name="Eisen J.A."/>
        </authorList>
    </citation>
    <scope>NUCLEOTIDE SEQUENCE [LARGE SCALE GENOMIC DNA]</scope>
    <source>
        <strain evidence="3">DSM 15567 / CIP 107919 / 50-1 BON</strain>
    </source>
</reference>
<dbReference type="AlphaFoldDB" id="F3ZXA9"/>
<organism evidence="2 3">
    <name type="scientific">Mahella australiensis (strain DSM 15567 / CIP 107919 / 50-1 BON)</name>
    <dbReference type="NCBI Taxonomy" id="697281"/>
    <lineage>
        <taxon>Bacteria</taxon>
        <taxon>Bacillati</taxon>
        <taxon>Bacillota</taxon>
        <taxon>Clostridia</taxon>
        <taxon>Thermoanaerobacterales</taxon>
        <taxon>Thermoanaerobacterales Family IV. Incertae Sedis</taxon>
        <taxon>Mahella</taxon>
    </lineage>
</organism>
<feature type="domain" description="AAA-ATPase-like" evidence="1">
    <location>
        <begin position="11"/>
        <end position="236"/>
    </location>
</feature>